<dbReference type="PROSITE" id="PS51892">
    <property type="entry name" value="SUBTILASE"/>
    <property type="match status" value="1"/>
</dbReference>
<evidence type="ECO:0000256" key="1">
    <source>
        <dbReference type="ARBA" id="ARBA00011073"/>
    </source>
</evidence>
<keyword evidence="4 6" id="KW-0378">Hydrolase</keyword>
<keyword evidence="12" id="KW-1185">Reference proteome</keyword>
<evidence type="ECO:0000313" key="11">
    <source>
        <dbReference type="EMBL" id="TGZ81704.1"/>
    </source>
</evidence>
<dbReference type="PANTHER" id="PTHR43806">
    <property type="entry name" value="PEPTIDASE S8"/>
    <property type="match status" value="1"/>
</dbReference>
<dbReference type="InterPro" id="IPR034193">
    <property type="entry name" value="PCSK9_ProteinaseK-like"/>
</dbReference>
<dbReference type="InterPro" id="IPR023827">
    <property type="entry name" value="Peptidase_S8_Asp-AS"/>
</dbReference>
<comment type="similarity">
    <text evidence="1 6 7">Belongs to the peptidase S8 family.</text>
</comment>
<feature type="domain" description="Inhibitor I9" evidence="10">
    <location>
        <begin position="52"/>
        <end position="124"/>
    </location>
</feature>
<sequence length="452" mass="47509">MLRISQLSFLLAAAASLLSTASGESFLVQIKLNSNSLGRRQANPITAQGVLESHLKDVAKIAQGGEASSNSNFRITGQFDGLGDTFVIGNFVGYSAEFSPSLAESVKALPGVSRVLPNSQVTTHQTGCIARPVDPDPLSGEWGLGRISHFQNTPDPYMATHNTYRFHPNSQCSNTTIYVLDSGISRNHPEFTGRTIRWGYQAVSTWAQDDTCGHGTHIAGIAAGRNYGVQSSSQLVAIKALDGPPGDRCTGSWSGVISGLIWAAEDARTRGILARSVLLMSLGGSWNQIVNDAVDNVVDAGLTVVVSAGNSAEDACLGSPASAKKVITVGNVNLNDEVSWSSNTGCCVDIFAPGEEIASAHLNNGYARLSGTSMAAPFVAGMVLYNKCMHGYTTPVQDKVAVTTKENVIRGKITQGDSIGLCTEDPVNPSNGECEPGVGGGCAPNRILYNRC</sequence>
<dbReference type="PANTHER" id="PTHR43806:SF11">
    <property type="entry name" value="CEREVISIN-RELATED"/>
    <property type="match status" value="1"/>
</dbReference>
<evidence type="ECO:0000256" key="6">
    <source>
        <dbReference type="PROSITE-ProRule" id="PRU01240"/>
    </source>
</evidence>
<evidence type="ECO:0000313" key="12">
    <source>
        <dbReference type="Proteomes" id="UP000298138"/>
    </source>
</evidence>
<dbReference type="AlphaFoldDB" id="A0A4S2MYM5"/>
<feature type="active site" description="Charge relay system" evidence="6">
    <location>
        <position position="214"/>
    </location>
</feature>
<feature type="active site" description="Charge relay system" evidence="6">
    <location>
        <position position="181"/>
    </location>
</feature>
<dbReference type="InterPro" id="IPR000209">
    <property type="entry name" value="Peptidase_S8/S53_dom"/>
</dbReference>
<evidence type="ECO:0000259" key="9">
    <source>
        <dbReference type="Pfam" id="PF00082"/>
    </source>
</evidence>
<dbReference type="EMBL" id="ML220118">
    <property type="protein sequence ID" value="TGZ81704.1"/>
    <property type="molecule type" value="Genomic_DNA"/>
</dbReference>
<dbReference type="PROSITE" id="PS00137">
    <property type="entry name" value="SUBTILASE_HIS"/>
    <property type="match status" value="1"/>
</dbReference>
<dbReference type="InParanoid" id="A0A4S2MYM5"/>
<evidence type="ECO:0000256" key="2">
    <source>
        <dbReference type="ARBA" id="ARBA00022670"/>
    </source>
</evidence>
<feature type="signal peptide" evidence="8">
    <location>
        <begin position="1"/>
        <end position="23"/>
    </location>
</feature>
<dbReference type="Pfam" id="PF05922">
    <property type="entry name" value="Inhibitor_I9"/>
    <property type="match status" value="1"/>
</dbReference>
<evidence type="ECO:0000256" key="5">
    <source>
        <dbReference type="ARBA" id="ARBA00022825"/>
    </source>
</evidence>
<name>A0A4S2MYM5_9PEZI</name>
<keyword evidence="3 8" id="KW-0732">Signal</keyword>
<keyword evidence="5 6" id="KW-0720">Serine protease</keyword>
<dbReference type="InterPro" id="IPR050131">
    <property type="entry name" value="Peptidase_S8_subtilisin-like"/>
</dbReference>
<dbReference type="STRING" id="341454.A0A4S2MYM5"/>
<dbReference type="GO" id="GO:0004252">
    <property type="term" value="F:serine-type endopeptidase activity"/>
    <property type="evidence" value="ECO:0007669"/>
    <property type="project" value="UniProtKB-UniRule"/>
</dbReference>
<proteinExistence type="inferred from homology"/>
<dbReference type="GO" id="GO:0006508">
    <property type="term" value="P:proteolysis"/>
    <property type="evidence" value="ECO:0007669"/>
    <property type="project" value="UniProtKB-KW"/>
</dbReference>
<accession>A0A4S2MYM5</accession>
<dbReference type="OrthoDB" id="206201at2759"/>
<evidence type="ECO:0000256" key="7">
    <source>
        <dbReference type="RuleBase" id="RU003355"/>
    </source>
</evidence>
<evidence type="ECO:0000256" key="8">
    <source>
        <dbReference type="SAM" id="SignalP"/>
    </source>
</evidence>
<dbReference type="InterPro" id="IPR023828">
    <property type="entry name" value="Peptidase_S8_Ser-AS"/>
</dbReference>
<dbReference type="InterPro" id="IPR010259">
    <property type="entry name" value="S8pro/Inhibitor_I9"/>
</dbReference>
<dbReference type="SUPFAM" id="SSF52743">
    <property type="entry name" value="Subtilisin-like"/>
    <property type="match status" value="1"/>
</dbReference>
<evidence type="ECO:0000259" key="10">
    <source>
        <dbReference type="Pfam" id="PF05922"/>
    </source>
</evidence>
<evidence type="ECO:0000256" key="3">
    <source>
        <dbReference type="ARBA" id="ARBA00022729"/>
    </source>
</evidence>
<feature type="active site" description="Charge relay system" evidence="6">
    <location>
        <position position="373"/>
    </location>
</feature>
<keyword evidence="2 6" id="KW-0645">Protease</keyword>
<dbReference type="CDD" id="cd04077">
    <property type="entry name" value="Peptidases_S8_PCSK9_ProteinaseK_like"/>
    <property type="match status" value="1"/>
</dbReference>
<gene>
    <name evidence="11" type="ORF">EX30DRAFT_363694</name>
</gene>
<feature type="chain" id="PRO_5020264816" evidence="8">
    <location>
        <begin position="24"/>
        <end position="452"/>
    </location>
</feature>
<dbReference type="InterPro" id="IPR022398">
    <property type="entry name" value="Peptidase_S8_His-AS"/>
</dbReference>
<dbReference type="PROSITE" id="PS00136">
    <property type="entry name" value="SUBTILASE_ASP"/>
    <property type="match status" value="1"/>
</dbReference>
<evidence type="ECO:0000256" key="4">
    <source>
        <dbReference type="ARBA" id="ARBA00022801"/>
    </source>
</evidence>
<dbReference type="PRINTS" id="PR00723">
    <property type="entry name" value="SUBTILISIN"/>
</dbReference>
<dbReference type="Proteomes" id="UP000298138">
    <property type="component" value="Unassembled WGS sequence"/>
</dbReference>
<organism evidence="11 12">
    <name type="scientific">Ascodesmis nigricans</name>
    <dbReference type="NCBI Taxonomy" id="341454"/>
    <lineage>
        <taxon>Eukaryota</taxon>
        <taxon>Fungi</taxon>
        <taxon>Dikarya</taxon>
        <taxon>Ascomycota</taxon>
        <taxon>Pezizomycotina</taxon>
        <taxon>Pezizomycetes</taxon>
        <taxon>Pezizales</taxon>
        <taxon>Ascodesmidaceae</taxon>
        <taxon>Ascodesmis</taxon>
    </lineage>
</organism>
<protein>
    <submittedName>
        <fullName evidence="11">Subtilisin-like protein</fullName>
    </submittedName>
</protein>
<dbReference type="Gene3D" id="3.40.50.200">
    <property type="entry name" value="Peptidase S8/S53 domain"/>
    <property type="match status" value="1"/>
</dbReference>
<dbReference type="PROSITE" id="PS00138">
    <property type="entry name" value="SUBTILASE_SER"/>
    <property type="match status" value="1"/>
</dbReference>
<feature type="domain" description="Peptidase S8/S53" evidence="9">
    <location>
        <begin position="174"/>
        <end position="397"/>
    </location>
</feature>
<dbReference type="Pfam" id="PF00082">
    <property type="entry name" value="Peptidase_S8"/>
    <property type="match status" value="1"/>
</dbReference>
<dbReference type="InterPro" id="IPR015500">
    <property type="entry name" value="Peptidase_S8_subtilisin-rel"/>
</dbReference>
<reference evidence="11 12" key="1">
    <citation type="submission" date="2019-04" db="EMBL/GenBank/DDBJ databases">
        <title>Comparative genomics and transcriptomics to analyze fruiting body development in filamentous ascomycetes.</title>
        <authorList>
            <consortium name="DOE Joint Genome Institute"/>
            <person name="Lutkenhaus R."/>
            <person name="Traeger S."/>
            <person name="Breuer J."/>
            <person name="Kuo A."/>
            <person name="Lipzen A."/>
            <person name="Pangilinan J."/>
            <person name="Dilworth D."/>
            <person name="Sandor L."/>
            <person name="Poggeler S."/>
            <person name="Barry K."/>
            <person name="Grigoriev I.V."/>
            <person name="Nowrousian M."/>
        </authorList>
    </citation>
    <scope>NUCLEOTIDE SEQUENCE [LARGE SCALE GENOMIC DNA]</scope>
    <source>
        <strain evidence="11 12">CBS 389.68</strain>
    </source>
</reference>
<dbReference type="InterPro" id="IPR036852">
    <property type="entry name" value="Peptidase_S8/S53_dom_sf"/>
</dbReference>